<evidence type="ECO:0000313" key="2">
    <source>
        <dbReference type="EMBL" id="KZT13234.1"/>
    </source>
</evidence>
<protein>
    <recommendedName>
        <fullName evidence="1">Tc1-like transposase DDE domain-containing protein</fullName>
    </recommendedName>
</protein>
<dbReference type="InterPro" id="IPR038717">
    <property type="entry name" value="Tc1-like_DDE_dom"/>
</dbReference>
<proteinExistence type="predicted"/>
<dbReference type="Pfam" id="PF13358">
    <property type="entry name" value="DDE_3"/>
    <property type="match status" value="1"/>
</dbReference>
<feature type="domain" description="Tc1-like transposase DDE" evidence="1">
    <location>
        <begin position="9"/>
        <end position="48"/>
    </location>
</feature>
<dbReference type="InterPro" id="IPR036397">
    <property type="entry name" value="RNaseH_sf"/>
</dbReference>
<dbReference type="Proteomes" id="UP000076871">
    <property type="component" value="Unassembled WGS sequence"/>
</dbReference>
<dbReference type="InParanoid" id="A0A165IL62"/>
<name>A0A165IL62_9APHY</name>
<dbReference type="Gene3D" id="3.30.420.10">
    <property type="entry name" value="Ribonuclease H-like superfamily/Ribonuclease H"/>
    <property type="match status" value="1"/>
</dbReference>
<sequence>MFIEYIVYKKAKEWFKDHDFNTMIWPSQSPDLNPIEHLWGHLKKKLAEYQEPPKGITELWERVEKEWEAIRKKVCQNLIETEEKKKLSYSHIELLKEDTWMLWKTKMEAILDDKELLPWIKDKKKKTKIQIVGDSEEIQAHEDEIKE</sequence>
<evidence type="ECO:0000313" key="3">
    <source>
        <dbReference type="Proteomes" id="UP000076871"/>
    </source>
</evidence>
<accession>A0A165IL62</accession>
<reference evidence="2 3" key="1">
    <citation type="journal article" date="2016" name="Mol. Biol. Evol.">
        <title>Comparative Genomics of Early-Diverging Mushroom-Forming Fungi Provides Insights into the Origins of Lignocellulose Decay Capabilities.</title>
        <authorList>
            <person name="Nagy L.G."/>
            <person name="Riley R."/>
            <person name="Tritt A."/>
            <person name="Adam C."/>
            <person name="Daum C."/>
            <person name="Floudas D."/>
            <person name="Sun H."/>
            <person name="Yadav J.S."/>
            <person name="Pangilinan J."/>
            <person name="Larsson K.H."/>
            <person name="Matsuura K."/>
            <person name="Barry K."/>
            <person name="Labutti K."/>
            <person name="Kuo R."/>
            <person name="Ohm R.A."/>
            <person name="Bhattacharya S.S."/>
            <person name="Shirouzu T."/>
            <person name="Yoshinaga Y."/>
            <person name="Martin F.M."/>
            <person name="Grigoriev I.V."/>
            <person name="Hibbett D.S."/>
        </authorList>
    </citation>
    <scope>NUCLEOTIDE SEQUENCE [LARGE SCALE GENOMIC DNA]</scope>
    <source>
        <strain evidence="2 3">93-53</strain>
    </source>
</reference>
<dbReference type="AlphaFoldDB" id="A0A165IL62"/>
<organism evidence="2 3">
    <name type="scientific">Laetiporus sulphureus 93-53</name>
    <dbReference type="NCBI Taxonomy" id="1314785"/>
    <lineage>
        <taxon>Eukaryota</taxon>
        <taxon>Fungi</taxon>
        <taxon>Dikarya</taxon>
        <taxon>Basidiomycota</taxon>
        <taxon>Agaricomycotina</taxon>
        <taxon>Agaricomycetes</taxon>
        <taxon>Polyporales</taxon>
        <taxon>Laetiporus</taxon>
    </lineage>
</organism>
<keyword evidence="3" id="KW-1185">Reference proteome</keyword>
<dbReference type="EMBL" id="KV427605">
    <property type="protein sequence ID" value="KZT13234.1"/>
    <property type="molecule type" value="Genomic_DNA"/>
</dbReference>
<dbReference type="STRING" id="1314785.A0A165IL62"/>
<dbReference type="GO" id="GO:0003676">
    <property type="term" value="F:nucleic acid binding"/>
    <property type="evidence" value="ECO:0007669"/>
    <property type="project" value="InterPro"/>
</dbReference>
<dbReference type="OrthoDB" id="2753252at2759"/>
<gene>
    <name evidence="2" type="ORF">LAESUDRAFT_754228</name>
</gene>
<dbReference type="RefSeq" id="XP_040770744.1">
    <property type="nucleotide sequence ID" value="XM_040911861.1"/>
</dbReference>
<dbReference type="GeneID" id="63828889"/>
<evidence type="ECO:0000259" key="1">
    <source>
        <dbReference type="Pfam" id="PF13358"/>
    </source>
</evidence>